<dbReference type="InterPro" id="IPR008851">
    <property type="entry name" value="TFIIF-alpha"/>
</dbReference>
<dbReference type="STRING" id="1149755.A0A2J6S7B2"/>
<dbReference type="EMBL" id="KZ613939">
    <property type="protein sequence ID" value="PMD46659.1"/>
    <property type="molecule type" value="Genomic_DNA"/>
</dbReference>
<evidence type="ECO:0000256" key="7">
    <source>
        <dbReference type="RuleBase" id="RU366044"/>
    </source>
</evidence>
<comment type="similarity">
    <text evidence="2 7">Belongs to the TFIIF alpha subunit family.</text>
</comment>
<dbReference type="PANTHER" id="PTHR13011:SF0">
    <property type="entry name" value="GENERAL TRANSCRIPTION FACTOR IIF SUBUNIT 1"/>
    <property type="match status" value="1"/>
</dbReference>
<name>A0A2J6S7B2_HYAVF</name>
<keyword evidence="3 7" id="KW-0805">Transcription regulation</keyword>
<keyword evidence="10" id="KW-1185">Reference proteome</keyword>
<dbReference type="GO" id="GO:0003677">
    <property type="term" value="F:DNA binding"/>
    <property type="evidence" value="ECO:0007669"/>
    <property type="project" value="UniProtKB-KW"/>
</dbReference>
<reference evidence="9 10" key="1">
    <citation type="submission" date="2016-04" db="EMBL/GenBank/DDBJ databases">
        <title>A degradative enzymes factory behind the ericoid mycorrhizal symbiosis.</title>
        <authorList>
            <consortium name="DOE Joint Genome Institute"/>
            <person name="Martino E."/>
            <person name="Morin E."/>
            <person name="Grelet G."/>
            <person name="Kuo A."/>
            <person name="Kohler A."/>
            <person name="Daghino S."/>
            <person name="Barry K."/>
            <person name="Choi C."/>
            <person name="Cichocki N."/>
            <person name="Clum A."/>
            <person name="Copeland A."/>
            <person name="Hainaut M."/>
            <person name="Haridas S."/>
            <person name="Labutti K."/>
            <person name="Lindquist E."/>
            <person name="Lipzen A."/>
            <person name="Khouja H.-R."/>
            <person name="Murat C."/>
            <person name="Ohm R."/>
            <person name="Olson A."/>
            <person name="Spatafora J."/>
            <person name="Veneault-Fourrey C."/>
            <person name="Henrissat B."/>
            <person name="Grigoriev I."/>
            <person name="Martin F."/>
            <person name="Perotto S."/>
        </authorList>
    </citation>
    <scope>NUCLEOTIDE SEQUENCE [LARGE SCALE GENOMIC DNA]</scope>
    <source>
        <strain evidence="9 10">F</strain>
    </source>
</reference>
<feature type="compositionally biased region" description="Basic and acidic residues" evidence="8">
    <location>
        <begin position="325"/>
        <end position="338"/>
    </location>
</feature>
<dbReference type="OrthoDB" id="76676at2759"/>
<feature type="compositionally biased region" description="Polar residues" evidence="8">
    <location>
        <begin position="498"/>
        <end position="508"/>
    </location>
</feature>
<feature type="region of interest" description="Disordered" evidence="8">
    <location>
        <begin position="316"/>
        <end position="338"/>
    </location>
</feature>
<feature type="compositionally biased region" description="Polar residues" evidence="8">
    <location>
        <begin position="529"/>
        <end position="538"/>
    </location>
</feature>
<accession>A0A2J6S7B2</accession>
<dbReference type="GO" id="GO:0006367">
    <property type="term" value="P:transcription initiation at RNA polymerase II promoter"/>
    <property type="evidence" value="ECO:0007669"/>
    <property type="project" value="InterPro"/>
</dbReference>
<evidence type="ECO:0000256" key="3">
    <source>
        <dbReference type="ARBA" id="ARBA00023015"/>
    </source>
</evidence>
<keyword evidence="4 7" id="KW-0238">DNA-binding</keyword>
<gene>
    <name evidence="9" type="ORF">L207DRAFT_507556</name>
</gene>
<feature type="compositionally biased region" description="Polar residues" evidence="8">
    <location>
        <begin position="592"/>
        <end position="603"/>
    </location>
</feature>
<feature type="compositionally biased region" description="Low complexity" evidence="8">
    <location>
        <begin position="549"/>
        <end position="562"/>
    </location>
</feature>
<dbReference type="InterPro" id="IPR011039">
    <property type="entry name" value="TFIIF_interaction"/>
</dbReference>
<sequence length="754" mass="82408">MSASPSGLSNGRTPTPNGGPPQFVRKSKAADPLRPRKKPVRRPNVPPRQPVGLGISASGPAGRPTSLNGVAQARGSGGYQTPANGAQNPNINGGWTNPPPPNGQYQDFPLYTTKRALREGLRYHVARFAAPKKDIDPSNQDEFTRPVVLHRRDPKQPPPGKGVKDEDAAAEEPMDSKEREKQEILKAEKEKQKAADLAQIAPTGNNASALAAKKTQAFRNEKTTQVHRLDKTEEQKKASDLRYEEALPWHLEDADNKNTWVGNYEAALSDTNAIFFIDGATFRMIPLEKWYKFTPKGQFKTFTIEEAEAKMSKKHKESRWVMKTNEQKESDRATQDTRRTLHNLYTVKAESNTFKNAGKRELEDMDDLDFDDDLFQDDDEQATVEPDKDEETKDAQDRIKREQLGANIFDKANEAEVDHELEEEAKEAKKRKELGKDLVKALKKRERNLAYESDSDGNPYSETSEDDTSDEEKQKEIDRKKDEEAKNKAKMESKLPSGASTKGTNTPSGRPKHTDPLKKTKGLKRPGSPNLSESSGNESSRKKQKNKHPSSSQPTRTSTPVPGSRPMSPAPSASQPLPNQSPRKSSIVKLNVNPSKLSDIQSAPPNPSPVYNAMSDGEATGGEGSDGGARKAKKIKLTIKGQSPIGSRAGSPAPGKAGSVGGSRAGSPAAPQNGSTAEAGPPRAKSPALGPIQPHEIVAALPTSGAGIVAGVLMNMFSKRVGEQPNQTKKKDFIQMVKENSRYGPDKLLRRKDS</sequence>
<dbReference type="GO" id="GO:0016251">
    <property type="term" value="F:RNA polymerase II general transcription initiation factor activity"/>
    <property type="evidence" value="ECO:0007669"/>
    <property type="project" value="TreeGrafter"/>
</dbReference>
<comment type="function">
    <text evidence="7">TFIIF is a general transcription initiation factor that binds to RNA polymerase II and helps to recruit it to the initiation complex in collaboration with TFIIB. It promotes transcription elongation.</text>
</comment>
<protein>
    <recommendedName>
        <fullName evidence="7">Transcription initiation factor IIF subunit alpha</fullName>
    </recommendedName>
</protein>
<feature type="compositionally biased region" description="Polar residues" evidence="8">
    <location>
        <begin position="571"/>
        <end position="584"/>
    </location>
</feature>
<dbReference type="AlphaFoldDB" id="A0A2J6S7B2"/>
<evidence type="ECO:0000256" key="5">
    <source>
        <dbReference type="ARBA" id="ARBA00023163"/>
    </source>
</evidence>
<dbReference type="GO" id="GO:0005674">
    <property type="term" value="C:transcription factor TFIIF complex"/>
    <property type="evidence" value="ECO:0007669"/>
    <property type="project" value="TreeGrafter"/>
</dbReference>
<evidence type="ECO:0000313" key="9">
    <source>
        <dbReference type="EMBL" id="PMD46659.1"/>
    </source>
</evidence>
<comment type="subcellular location">
    <subcellularLocation>
        <location evidence="1 7">Nucleus</location>
    </subcellularLocation>
</comment>
<dbReference type="GO" id="GO:0001096">
    <property type="term" value="F:TFIIF-class transcription factor complex binding"/>
    <property type="evidence" value="ECO:0007669"/>
    <property type="project" value="TreeGrafter"/>
</dbReference>
<evidence type="ECO:0000256" key="4">
    <source>
        <dbReference type="ARBA" id="ARBA00023125"/>
    </source>
</evidence>
<keyword evidence="5 7" id="KW-0804">Transcription</keyword>
<feature type="compositionally biased region" description="Basic and acidic residues" evidence="8">
    <location>
        <begin position="729"/>
        <end position="754"/>
    </location>
</feature>
<dbReference type="Pfam" id="PF05793">
    <property type="entry name" value="TFIIF_alpha"/>
    <property type="match status" value="1"/>
</dbReference>
<evidence type="ECO:0000256" key="6">
    <source>
        <dbReference type="ARBA" id="ARBA00023242"/>
    </source>
</evidence>
<feature type="compositionally biased region" description="Basic and acidic residues" evidence="8">
    <location>
        <begin position="390"/>
        <end position="403"/>
    </location>
</feature>
<dbReference type="SUPFAM" id="SSF50916">
    <property type="entry name" value="Rap30/74 interaction domains"/>
    <property type="match status" value="1"/>
</dbReference>
<feature type="region of interest" description="Disordered" evidence="8">
    <location>
        <begin position="1"/>
        <end position="108"/>
    </location>
</feature>
<evidence type="ECO:0000256" key="8">
    <source>
        <dbReference type="SAM" id="MobiDB-lite"/>
    </source>
</evidence>
<dbReference type="Proteomes" id="UP000235786">
    <property type="component" value="Unassembled WGS sequence"/>
</dbReference>
<feature type="region of interest" description="Disordered" evidence="8">
    <location>
        <begin position="130"/>
        <end position="181"/>
    </location>
</feature>
<evidence type="ECO:0000256" key="1">
    <source>
        <dbReference type="ARBA" id="ARBA00004123"/>
    </source>
</evidence>
<dbReference type="PANTHER" id="PTHR13011">
    <property type="entry name" value="TFIIF-ALPHA"/>
    <property type="match status" value="1"/>
</dbReference>
<feature type="region of interest" description="Disordered" evidence="8">
    <location>
        <begin position="379"/>
        <end position="690"/>
    </location>
</feature>
<keyword evidence="6 7" id="KW-0539">Nucleus</keyword>
<feature type="region of interest" description="Disordered" evidence="8">
    <location>
        <begin position="722"/>
        <end position="754"/>
    </location>
</feature>
<evidence type="ECO:0000256" key="2">
    <source>
        <dbReference type="ARBA" id="ARBA00005249"/>
    </source>
</evidence>
<proteinExistence type="inferred from homology"/>
<organism evidence="9 10">
    <name type="scientific">Hyaloscypha variabilis (strain UAMH 11265 / GT02V1 / F)</name>
    <name type="common">Meliniomyces variabilis</name>
    <dbReference type="NCBI Taxonomy" id="1149755"/>
    <lineage>
        <taxon>Eukaryota</taxon>
        <taxon>Fungi</taxon>
        <taxon>Dikarya</taxon>
        <taxon>Ascomycota</taxon>
        <taxon>Pezizomycotina</taxon>
        <taxon>Leotiomycetes</taxon>
        <taxon>Helotiales</taxon>
        <taxon>Hyaloscyphaceae</taxon>
        <taxon>Hyaloscypha</taxon>
        <taxon>Hyaloscypha variabilis</taxon>
    </lineage>
</organism>
<dbReference type="GO" id="GO:0032968">
    <property type="term" value="P:positive regulation of transcription elongation by RNA polymerase II"/>
    <property type="evidence" value="ECO:0007669"/>
    <property type="project" value="InterPro"/>
</dbReference>
<evidence type="ECO:0000313" key="10">
    <source>
        <dbReference type="Proteomes" id="UP000235786"/>
    </source>
</evidence>
<feature type="compositionally biased region" description="Basic and acidic residues" evidence="8">
    <location>
        <begin position="471"/>
        <end position="493"/>
    </location>
</feature>